<dbReference type="GO" id="GO:0008234">
    <property type="term" value="F:cysteine-type peptidase activity"/>
    <property type="evidence" value="ECO:0007669"/>
    <property type="project" value="UniProtKB-KW"/>
</dbReference>
<dbReference type="PROSITE" id="PS50600">
    <property type="entry name" value="ULP_PROTEASE"/>
    <property type="match status" value="1"/>
</dbReference>
<sequence>KRPNLPSAYTFNTFFFPKLRSSGYSAVRRWTKKVDIFSVDIILVPVHLGVHWCLS</sequence>
<dbReference type="Pfam" id="PF02902">
    <property type="entry name" value="Peptidase_C48"/>
    <property type="match status" value="1"/>
</dbReference>
<accession>A0ABD0N7S9</accession>
<keyword evidence="4" id="KW-0788">Thiol protease</keyword>
<comment type="similarity">
    <text evidence="1">Belongs to the peptidase C48 family.</text>
</comment>
<evidence type="ECO:0000256" key="3">
    <source>
        <dbReference type="ARBA" id="ARBA00022801"/>
    </source>
</evidence>
<dbReference type="SUPFAM" id="SSF54001">
    <property type="entry name" value="Cysteine proteinases"/>
    <property type="match status" value="1"/>
</dbReference>
<evidence type="ECO:0000256" key="2">
    <source>
        <dbReference type="ARBA" id="ARBA00022670"/>
    </source>
</evidence>
<keyword evidence="3" id="KW-0378">Hydrolase</keyword>
<reference evidence="6 7" key="1">
    <citation type="submission" date="2024-05" db="EMBL/GenBank/DDBJ databases">
        <title>Genome sequencing and assembly of Indian major carp, Cirrhinus mrigala (Hamilton, 1822).</title>
        <authorList>
            <person name="Mohindra V."/>
            <person name="Chowdhury L.M."/>
            <person name="Lal K."/>
            <person name="Jena J.K."/>
        </authorList>
    </citation>
    <scope>NUCLEOTIDE SEQUENCE [LARGE SCALE GENOMIC DNA]</scope>
    <source>
        <strain evidence="6">CM1030</strain>
        <tissue evidence="6">Blood</tissue>
    </source>
</reference>
<dbReference type="InterPro" id="IPR038765">
    <property type="entry name" value="Papain-like_cys_pep_sf"/>
</dbReference>
<dbReference type="PANTHER" id="PTHR12606:SF30">
    <property type="entry name" value="SENTRIN-SPECIFIC PROTEASE 1"/>
    <property type="match status" value="1"/>
</dbReference>
<evidence type="ECO:0000259" key="5">
    <source>
        <dbReference type="PROSITE" id="PS50600"/>
    </source>
</evidence>
<feature type="non-terminal residue" evidence="6">
    <location>
        <position position="55"/>
    </location>
</feature>
<dbReference type="EMBL" id="JAMKFB020000023">
    <property type="protein sequence ID" value="KAL0158174.1"/>
    <property type="molecule type" value="Genomic_DNA"/>
</dbReference>
<evidence type="ECO:0000256" key="1">
    <source>
        <dbReference type="ARBA" id="ARBA00005234"/>
    </source>
</evidence>
<organism evidence="6 7">
    <name type="scientific">Cirrhinus mrigala</name>
    <name type="common">Mrigala</name>
    <dbReference type="NCBI Taxonomy" id="683832"/>
    <lineage>
        <taxon>Eukaryota</taxon>
        <taxon>Metazoa</taxon>
        <taxon>Chordata</taxon>
        <taxon>Craniata</taxon>
        <taxon>Vertebrata</taxon>
        <taxon>Euteleostomi</taxon>
        <taxon>Actinopterygii</taxon>
        <taxon>Neopterygii</taxon>
        <taxon>Teleostei</taxon>
        <taxon>Ostariophysi</taxon>
        <taxon>Cypriniformes</taxon>
        <taxon>Cyprinidae</taxon>
        <taxon>Labeoninae</taxon>
        <taxon>Labeonini</taxon>
        <taxon>Cirrhinus</taxon>
    </lineage>
</organism>
<dbReference type="PANTHER" id="PTHR12606">
    <property type="entry name" value="SENTRIN/SUMO-SPECIFIC PROTEASE"/>
    <property type="match status" value="1"/>
</dbReference>
<evidence type="ECO:0000313" key="6">
    <source>
        <dbReference type="EMBL" id="KAL0158174.1"/>
    </source>
</evidence>
<dbReference type="Gene3D" id="3.30.310.130">
    <property type="entry name" value="Ubiquitin-related"/>
    <property type="match status" value="1"/>
</dbReference>
<feature type="non-terminal residue" evidence="6">
    <location>
        <position position="1"/>
    </location>
</feature>
<evidence type="ECO:0000256" key="4">
    <source>
        <dbReference type="ARBA" id="ARBA00022807"/>
    </source>
</evidence>
<dbReference type="GO" id="GO:0006508">
    <property type="term" value="P:proteolysis"/>
    <property type="evidence" value="ECO:0007669"/>
    <property type="project" value="UniProtKB-KW"/>
</dbReference>
<name>A0ABD0N7S9_CIRMR</name>
<dbReference type="InterPro" id="IPR003653">
    <property type="entry name" value="Peptidase_C48_C"/>
</dbReference>
<comment type="caution">
    <text evidence="6">The sequence shown here is derived from an EMBL/GenBank/DDBJ whole genome shotgun (WGS) entry which is preliminary data.</text>
</comment>
<dbReference type="AlphaFoldDB" id="A0ABD0N7S9"/>
<proteinExistence type="inferred from homology"/>
<keyword evidence="7" id="KW-1185">Reference proteome</keyword>
<gene>
    <name evidence="6" type="ORF">M9458_046250</name>
</gene>
<dbReference type="Proteomes" id="UP001529510">
    <property type="component" value="Unassembled WGS sequence"/>
</dbReference>
<protein>
    <recommendedName>
        <fullName evidence="5">Ubiquitin-like protease family profile domain-containing protein</fullName>
    </recommendedName>
</protein>
<keyword evidence="2" id="KW-0645">Protease</keyword>
<feature type="domain" description="Ubiquitin-like protease family profile" evidence="5">
    <location>
        <begin position="1"/>
        <end position="55"/>
    </location>
</feature>
<evidence type="ECO:0000313" key="7">
    <source>
        <dbReference type="Proteomes" id="UP001529510"/>
    </source>
</evidence>